<keyword evidence="5" id="KW-1185">Reference proteome</keyword>
<evidence type="ECO:0000256" key="3">
    <source>
        <dbReference type="RuleBase" id="RU003876"/>
    </source>
</evidence>
<evidence type="ECO:0000256" key="2">
    <source>
        <dbReference type="ARBA" id="ARBA00023186"/>
    </source>
</evidence>
<organism evidence="4 5">
    <name type="scientific">Heracleum sosnowskyi</name>
    <dbReference type="NCBI Taxonomy" id="360622"/>
    <lineage>
        <taxon>Eukaryota</taxon>
        <taxon>Viridiplantae</taxon>
        <taxon>Streptophyta</taxon>
        <taxon>Embryophyta</taxon>
        <taxon>Tracheophyta</taxon>
        <taxon>Spermatophyta</taxon>
        <taxon>Magnoliopsida</taxon>
        <taxon>eudicotyledons</taxon>
        <taxon>Gunneridae</taxon>
        <taxon>Pentapetalae</taxon>
        <taxon>asterids</taxon>
        <taxon>campanulids</taxon>
        <taxon>Apiales</taxon>
        <taxon>Apiaceae</taxon>
        <taxon>Apioideae</taxon>
        <taxon>apioid superclade</taxon>
        <taxon>Tordylieae</taxon>
        <taxon>Tordyliinae</taxon>
        <taxon>Heracleum</taxon>
    </lineage>
</organism>
<dbReference type="EMBL" id="JAUIZM010000001">
    <property type="protein sequence ID" value="KAK1405128.1"/>
    <property type="molecule type" value="Genomic_DNA"/>
</dbReference>
<comment type="caution">
    <text evidence="4">The sequence shown here is derived from an EMBL/GenBank/DDBJ whole genome shotgun (WGS) entry which is preliminary data.</text>
</comment>
<dbReference type="InterPro" id="IPR037231">
    <property type="entry name" value="NAP-like_sf"/>
</dbReference>
<dbReference type="SUPFAM" id="SSF143113">
    <property type="entry name" value="NAP-like"/>
    <property type="match status" value="1"/>
</dbReference>
<dbReference type="AlphaFoldDB" id="A0AAD8JJY3"/>
<reference evidence="4" key="2">
    <citation type="submission" date="2023-05" db="EMBL/GenBank/DDBJ databases">
        <authorList>
            <person name="Schelkunov M.I."/>
        </authorList>
    </citation>
    <scope>NUCLEOTIDE SEQUENCE</scope>
    <source>
        <strain evidence="4">Hsosn_3</strain>
        <tissue evidence="4">Leaf</tissue>
    </source>
</reference>
<dbReference type="Proteomes" id="UP001237642">
    <property type="component" value="Unassembled WGS sequence"/>
</dbReference>
<gene>
    <name evidence="4" type="ORF">POM88_004733</name>
</gene>
<comment type="similarity">
    <text evidence="1 3">Belongs to the nucleosome assembly protein (NAP) family.</text>
</comment>
<dbReference type="Pfam" id="PF00956">
    <property type="entry name" value="NAP"/>
    <property type="match status" value="1"/>
</dbReference>
<accession>A0AAD8JJY3</accession>
<name>A0AAD8JJY3_9APIA</name>
<dbReference type="FunFam" id="1.20.5.1500:FF:000001">
    <property type="entry name" value="Nucleosome assembly protein 1-like 1"/>
    <property type="match status" value="1"/>
</dbReference>
<proteinExistence type="inferred from homology"/>
<sequence length="202" mass="23379">MNDLNNKLPNLARQHTTLETLIPVVRKRVEALKVIQSHCDELELKFVEEIVALEEIYQKLYKSLYTKRYELVNGIVEPEGVKSENALEHEEGDQEKGVPEFWLTAMKTNEILAKKINKRDDEALKYLEDIKCRDFDISKSFKLYFFFGTNPFFKNLVLKKTYDMHHVGEEGNLATAIGLTIRDKIIPHAVCWFTGEAAQGDE</sequence>
<dbReference type="GO" id="GO:0005634">
    <property type="term" value="C:nucleus"/>
    <property type="evidence" value="ECO:0007669"/>
    <property type="project" value="InterPro"/>
</dbReference>
<protein>
    <submittedName>
        <fullName evidence="4">Nucleosome assembly protein 14</fullName>
    </submittedName>
</protein>
<evidence type="ECO:0000313" key="5">
    <source>
        <dbReference type="Proteomes" id="UP001237642"/>
    </source>
</evidence>
<dbReference type="Gene3D" id="3.30.1120.90">
    <property type="entry name" value="Nucleosome assembly protein"/>
    <property type="match status" value="1"/>
</dbReference>
<keyword evidence="2" id="KW-0143">Chaperone</keyword>
<dbReference type="PANTHER" id="PTHR11875">
    <property type="entry name" value="TESTIS-SPECIFIC Y-ENCODED PROTEIN"/>
    <property type="match status" value="1"/>
</dbReference>
<dbReference type="GO" id="GO:0006334">
    <property type="term" value="P:nucleosome assembly"/>
    <property type="evidence" value="ECO:0007669"/>
    <property type="project" value="InterPro"/>
</dbReference>
<dbReference type="GO" id="GO:0042393">
    <property type="term" value="F:histone binding"/>
    <property type="evidence" value="ECO:0007669"/>
    <property type="project" value="UniProtKB-ARBA"/>
</dbReference>
<dbReference type="Gene3D" id="1.20.5.1500">
    <property type="match status" value="1"/>
</dbReference>
<evidence type="ECO:0000313" key="4">
    <source>
        <dbReference type="EMBL" id="KAK1405128.1"/>
    </source>
</evidence>
<dbReference type="GO" id="GO:0000724">
    <property type="term" value="P:double-strand break repair via homologous recombination"/>
    <property type="evidence" value="ECO:0007669"/>
    <property type="project" value="UniProtKB-ARBA"/>
</dbReference>
<reference evidence="4" key="1">
    <citation type="submission" date="2023-02" db="EMBL/GenBank/DDBJ databases">
        <title>Genome of toxic invasive species Heracleum sosnowskyi carries increased number of genes despite the absence of recent whole-genome duplications.</title>
        <authorList>
            <person name="Schelkunov M."/>
            <person name="Shtratnikova V."/>
            <person name="Makarenko M."/>
            <person name="Klepikova A."/>
            <person name="Omelchenko D."/>
            <person name="Novikova G."/>
            <person name="Obukhova E."/>
            <person name="Bogdanov V."/>
            <person name="Penin A."/>
            <person name="Logacheva M."/>
        </authorList>
    </citation>
    <scope>NUCLEOTIDE SEQUENCE</scope>
    <source>
        <strain evidence="4">Hsosn_3</strain>
        <tissue evidence="4">Leaf</tissue>
    </source>
</reference>
<evidence type="ECO:0000256" key="1">
    <source>
        <dbReference type="ARBA" id="ARBA00009947"/>
    </source>
</evidence>
<dbReference type="InterPro" id="IPR002164">
    <property type="entry name" value="NAP_family"/>
</dbReference>